<dbReference type="RefSeq" id="XP_005992023.1">
    <property type="nucleotide sequence ID" value="XM_005991961.3"/>
</dbReference>
<dbReference type="Pfam" id="PF00112">
    <property type="entry name" value="Peptidase_C1"/>
    <property type="match status" value="1"/>
</dbReference>
<evidence type="ECO:0000313" key="12">
    <source>
        <dbReference type="Ensembl" id="ENSLACP00000020275.2"/>
    </source>
</evidence>
<dbReference type="AlphaFoldDB" id="H3BEF4"/>
<dbReference type="STRING" id="7897.ENSLACP00000020275"/>
<keyword evidence="3 9" id="KW-0732">Signal</keyword>
<dbReference type="Proteomes" id="UP000008672">
    <property type="component" value="Unassembled WGS sequence"/>
</dbReference>
<feature type="chain" id="PRO_5018792702" description="Cathepsin K" evidence="9">
    <location>
        <begin position="23"/>
        <end position="340"/>
    </location>
</feature>
<reference evidence="12" key="3">
    <citation type="submission" date="2025-09" db="UniProtKB">
        <authorList>
            <consortium name="Ensembl"/>
        </authorList>
    </citation>
    <scope>IDENTIFICATION</scope>
</reference>
<keyword evidence="6" id="KW-0865">Zymogen</keyword>
<dbReference type="HOGENOM" id="CLU_012184_1_2_1"/>
<dbReference type="eggNOG" id="KOG1543">
    <property type="taxonomic scope" value="Eukaryota"/>
</dbReference>
<dbReference type="InterPro" id="IPR013201">
    <property type="entry name" value="Prot_inhib_I29"/>
</dbReference>
<dbReference type="OMA" id="GKCDASK"/>
<dbReference type="FunFam" id="3.90.70.10:FF:000006">
    <property type="entry name" value="Cathepsin S"/>
    <property type="match status" value="1"/>
</dbReference>
<dbReference type="OrthoDB" id="10253408at2759"/>
<dbReference type="SMART" id="SM00645">
    <property type="entry name" value="Pept_C1"/>
    <property type="match status" value="1"/>
</dbReference>
<dbReference type="PROSITE" id="PS00639">
    <property type="entry name" value="THIOL_PROTEASE_HIS"/>
    <property type="match status" value="1"/>
</dbReference>
<evidence type="ECO:0000313" key="13">
    <source>
        <dbReference type="Proteomes" id="UP000008672"/>
    </source>
</evidence>
<evidence type="ECO:0000256" key="6">
    <source>
        <dbReference type="ARBA" id="ARBA00023145"/>
    </source>
</evidence>
<evidence type="ECO:0000256" key="5">
    <source>
        <dbReference type="ARBA" id="ARBA00022807"/>
    </source>
</evidence>
<dbReference type="InterPro" id="IPR013128">
    <property type="entry name" value="Peptidase_C1A"/>
</dbReference>
<dbReference type="Pfam" id="PF08246">
    <property type="entry name" value="Inhibitor_I29"/>
    <property type="match status" value="1"/>
</dbReference>
<comment type="similarity">
    <text evidence="1">Belongs to the peptidase C1 family.</text>
</comment>
<dbReference type="PROSITE" id="PS00139">
    <property type="entry name" value="THIOL_PROTEASE_CYS"/>
    <property type="match status" value="1"/>
</dbReference>
<dbReference type="KEGG" id="lcm:102358477"/>
<dbReference type="PANTHER" id="PTHR12411">
    <property type="entry name" value="CYSTEINE PROTEASE FAMILY C1-RELATED"/>
    <property type="match status" value="1"/>
</dbReference>
<dbReference type="Gene3D" id="3.90.70.10">
    <property type="entry name" value="Cysteine proteinases"/>
    <property type="match status" value="1"/>
</dbReference>
<dbReference type="GO" id="GO:0005615">
    <property type="term" value="C:extracellular space"/>
    <property type="evidence" value="ECO:0007669"/>
    <property type="project" value="UniProtKB-ARBA"/>
</dbReference>
<evidence type="ECO:0000256" key="7">
    <source>
        <dbReference type="ARBA" id="ARBA00023157"/>
    </source>
</evidence>
<dbReference type="RefSeq" id="XP_005992024.1">
    <property type="nucleotide sequence ID" value="XM_005991962.3"/>
</dbReference>
<dbReference type="InParanoid" id="H3BEF4"/>
<dbReference type="InterPro" id="IPR025661">
    <property type="entry name" value="Pept_asp_AS"/>
</dbReference>
<dbReference type="Ensembl" id="ENSLACT00000020415.2">
    <property type="protein sequence ID" value="ENSLACP00000020275.2"/>
    <property type="gene ID" value="ENSLACG00000017821.2"/>
</dbReference>
<dbReference type="PROSITE" id="PS00640">
    <property type="entry name" value="THIOL_PROTEASE_ASN"/>
    <property type="match status" value="1"/>
</dbReference>
<keyword evidence="5" id="KW-0788">Thiol protease</keyword>
<evidence type="ECO:0000256" key="1">
    <source>
        <dbReference type="ARBA" id="ARBA00008455"/>
    </source>
</evidence>
<protein>
    <recommendedName>
        <fullName evidence="14">Cathepsin K</fullName>
    </recommendedName>
</protein>
<dbReference type="GO" id="GO:0008234">
    <property type="term" value="F:cysteine-type peptidase activity"/>
    <property type="evidence" value="ECO:0007669"/>
    <property type="project" value="UniProtKB-KW"/>
</dbReference>
<feature type="domain" description="Cathepsin propeptide inhibitor" evidence="11">
    <location>
        <begin position="31"/>
        <end position="91"/>
    </location>
</feature>
<dbReference type="GeneID" id="102358477"/>
<dbReference type="FunFam" id="1.10.287.2250:FF:000003">
    <property type="entry name" value="Cathepsin L"/>
    <property type="match status" value="1"/>
</dbReference>
<keyword evidence="8" id="KW-0325">Glycoprotein</keyword>
<evidence type="ECO:0000259" key="11">
    <source>
        <dbReference type="SMART" id="SM00848"/>
    </source>
</evidence>
<dbReference type="Bgee" id="ENSLACG00000017821">
    <property type="expression patterns" value="Expressed in pharyngeal gill and 2 other cell types or tissues"/>
</dbReference>
<dbReference type="InterPro" id="IPR000668">
    <property type="entry name" value="Peptidase_C1A_C"/>
</dbReference>
<feature type="signal peptide" evidence="9">
    <location>
        <begin position="1"/>
        <end position="22"/>
    </location>
</feature>
<dbReference type="EMBL" id="AFYH01037257">
    <property type="status" value="NOT_ANNOTATED_CDS"/>
    <property type="molecule type" value="Genomic_DNA"/>
</dbReference>
<dbReference type="PRINTS" id="PR00705">
    <property type="entry name" value="PAPAIN"/>
</dbReference>
<evidence type="ECO:0000256" key="4">
    <source>
        <dbReference type="ARBA" id="ARBA00022801"/>
    </source>
</evidence>
<evidence type="ECO:0000256" key="8">
    <source>
        <dbReference type="ARBA" id="ARBA00023180"/>
    </source>
</evidence>
<organism evidence="12 13">
    <name type="scientific">Latimeria chalumnae</name>
    <name type="common">Coelacanth</name>
    <dbReference type="NCBI Taxonomy" id="7897"/>
    <lineage>
        <taxon>Eukaryota</taxon>
        <taxon>Metazoa</taxon>
        <taxon>Chordata</taxon>
        <taxon>Craniata</taxon>
        <taxon>Vertebrata</taxon>
        <taxon>Euteleostomi</taxon>
        <taxon>Coelacanthiformes</taxon>
        <taxon>Coelacanthidae</taxon>
        <taxon>Latimeria</taxon>
    </lineage>
</organism>
<sequence length="340" mass="38620">MKWVMLKGCISIVLLTLPSSFTFDPALEESWRNWKTLHMKRYPLEAEESYRRLIWENNLRYIERHNLEFSMGKHSYSLGMNKLGDLTSEEFRQLVNGFISDDSKREEGGAAVFSESSSFQIPKEIDWRKKGYVTPIKYQGHCGSCWAFSATGALEGQIFKKTSKLISLSEQNLIDCSKTLGNMGCNGGYITRAFEYVKRNGINSEKYYPYLERDDQQCRYDPKQSVGNCTSITTIPRGKELALEKAVALVGPVSVAADASLVTFRFYRSGIFHDPKCSSKVNHAMLAVGYGVTKENGETRKYWIIKNSWGEHWGEKGFIRLAKEMGNHCGIANQASFPII</sequence>
<keyword evidence="4" id="KW-0378">Hydrolase</keyword>
<dbReference type="InterPro" id="IPR025660">
    <property type="entry name" value="Pept_his_AS"/>
</dbReference>
<keyword evidence="7" id="KW-1015">Disulfide bond</keyword>
<dbReference type="GO" id="GO:0006508">
    <property type="term" value="P:proteolysis"/>
    <property type="evidence" value="ECO:0007669"/>
    <property type="project" value="UniProtKB-KW"/>
</dbReference>
<gene>
    <name evidence="12" type="primary">LOC102358477</name>
</gene>
<name>H3BEF4_LATCH</name>
<dbReference type="InterPro" id="IPR038765">
    <property type="entry name" value="Papain-like_cys_pep_sf"/>
</dbReference>
<dbReference type="InterPro" id="IPR000169">
    <property type="entry name" value="Pept_cys_AS"/>
</dbReference>
<keyword evidence="2" id="KW-0645">Protease</keyword>
<reference evidence="13" key="1">
    <citation type="submission" date="2011-08" db="EMBL/GenBank/DDBJ databases">
        <title>The draft genome of Latimeria chalumnae.</title>
        <authorList>
            <person name="Di Palma F."/>
            <person name="Alfoldi J."/>
            <person name="Johnson J."/>
            <person name="Berlin A."/>
            <person name="Gnerre S."/>
            <person name="Jaffe D."/>
            <person name="MacCallum I."/>
            <person name="Young S."/>
            <person name="Walker B.J."/>
            <person name="Lander E."/>
            <person name="Lindblad-Toh K."/>
        </authorList>
    </citation>
    <scope>NUCLEOTIDE SEQUENCE [LARGE SCALE GENOMIC DNA]</scope>
    <source>
        <strain evidence="13">Wild caught</strain>
    </source>
</reference>
<dbReference type="CDD" id="cd02248">
    <property type="entry name" value="Peptidase_C1A"/>
    <property type="match status" value="1"/>
</dbReference>
<dbReference type="SMART" id="SM00848">
    <property type="entry name" value="Inhibitor_I29"/>
    <property type="match status" value="1"/>
</dbReference>
<accession>H3BEF4</accession>
<dbReference type="GeneTree" id="ENSGT00940000153321"/>
<dbReference type="SUPFAM" id="SSF54001">
    <property type="entry name" value="Cysteine proteinases"/>
    <property type="match status" value="1"/>
</dbReference>
<evidence type="ECO:0008006" key="14">
    <source>
        <dbReference type="Google" id="ProtNLM"/>
    </source>
</evidence>
<evidence type="ECO:0000259" key="10">
    <source>
        <dbReference type="SMART" id="SM00645"/>
    </source>
</evidence>
<evidence type="ECO:0000256" key="9">
    <source>
        <dbReference type="SAM" id="SignalP"/>
    </source>
</evidence>
<proteinExistence type="inferred from homology"/>
<feature type="domain" description="Peptidase C1A papain C-terminal" evidence="10">
    <location>
        <begin position="121"/>
        <end position="339"/>
    </location>
</feature>
<dbReference type="InterPro" id="IPR039417">
    <property type="entry name" value="Peptidase_C1A_papain-like"/>
</dbReference>
<reference evidence="12" key="2">
    <citation type="submission" date="2025-08" db="UniProtKB">
        <authorList>
            <consortium name="Ensembl"/>
        </authorList>
    </citation>
    <scope>IDENTIFICATION</scope>
</reference>
<keyword evidence="13" id="KW-1185">Reference proteome</keyword>
<evidence type="ECO:0000256" key="3">
    <source>
        <dbReference type="ARBA" id="ARBA00022729"/>
    </source>
</evidence>
<evidence type="ECO:0000256" key="2">
    <source>
        <dbReference type="ARBA" id="ARBA00022670"/>
    </source>
</evidence>